<proteinExistence type="predicted"/>
<accession>A0A0A8YCS3</accession>
<dbReference type="EMBL" id="GBRH01274555">
    <property type="protein sequence ID" value="JAD23340.1"/>
    <property type="molecule type" value="Transcribed_RNA"/>
</dbReference>
<reference evidence="1" key="2">
    <citation type="journal article" date="2015" name="Data Brief">
        <title>Shoot transcriptome of the giant reed, Arundo donax.</title>
        <authorList>
            <person name="Barrero R.A."/>
            <person name="Guerrero F.D."/>
            <person name="Moolhuijzen P."/>
            <person name="Goolsby J.A."/>
            <person name="Tidwell J."/>
            <person name="Bellgard S.E."/>
            <person name="Bellgard M.I."/>
        </authorList>
    </citation>
    <scope>NUCLEOTIDE SEQUENCE</scope>
    <source>
        <tissue evidence="1">Shoot tissue taken approximately 20 cm above the soil surface</tissue>
    </source>
</reference>
<reference evidence="1" key="1">
    <citation type="submission" date="2014-09" db="EMBL/GenBank/DDBJ databases">
        <authorList>
            <person name="Magalhaes I.L.F."/>
            <person name="Oliveira U."/>
            <person name="Santos F.R."/>
            <person name="Vidigal T.H.D.A."/>
            <person name="Brescovit A.D."/>
            <person name="Santos A.J."/>
        </authorList>
    </citation>
    <scope>NUCLEOTIDE SEQUENCE</scope>
    <source>
        <tissue evidence="1">Shoot tissue taken approximately 20 cm above the soil surface</tissue>
    </source>
</reference>
<evidence type="ECO:0000313" key="1">
    <source>
        <dbReference type="EMBL" id="JAD23340.1"/>
    </source>
</evidence>
<sequence>MSKINLVFFVKNLNR</sequence>
<name>A0A0A8YCS3_ARUDO</name>
<organism evidence="1">
    <name type="scientific">Arundo donax</name>
    <name type="common">Giant reed</name>
    <name type="synonym">Donax arundinaceus</name>
    <dbReference type="NCBI Taxonomy" id="35708"/>
    <lineage>
        <taxon>Eukaryota</taxon>
        <taxon>Viridiplantae</taxon>
        <taxon>Streptophyta</taxon>
        <taxon>Embryophyta</taxon>
        <taxon>Tracheophyta</taxon>
        <taxon>Spermatophyta</taxon>
        <taxon>Magnoliopsida</taxon>
        <taxon>Liliopsida</taxon>
        <taxon>Poales</taxon>
        <taxon>Poaceae</taxon>
        <taxon>PACMAD clade</taxon>
        <taxon>Arundinoideae</taxon>
        <taxon>Arundineae</taxon>
        <taxon>Arundo</taxon>
    </lineage>
</organism>
<protein>
    <submittedName>
        <fullName evidence="1">Uncharacterized protein</fullName>
    </submittedName>
</protein>